<comment type="caution">
    <text evidence="2">The sequence shown here is derived from an EMBL/GenBank/DDBJ whole genome shotgun (WGS) entry which is preliminary data.</text>
</comment>
<sequence>MKFAAFSGVFMAHSIQEAMKLTKKLGMDGIEIAAREPHLSSTTSTPRIQEIKALAADLGLEIPVLAGYMGGFSTASDRECEQAFSDFNRLLEIGGELGSSMIRVSPGGPNAFMAYDYHYAKAAHWLNKCAEMAQKLQIKLLLEIHNESLVETVDSSLRLLKLTQHDNIGMIHDVGNMYITETDYGRDSIVNLDKHLFHVHVKDEIRVKEAGAPGTFLNLTHRGQEAFLQSRLGEGEADHQPMFDALKEVGYKGWITLECHAPFPAYERLNHDFQAVQKMLSKE</sequence>
<gene>
    <name evidence="2" type="ORF">GC096_16145</name>
</gene>
<evidence type="ECO:0000259" key="1">
    <source>
        <dbReference type="Pfam" id="PF01261"/>
    </source>
</evidence>
<organism evidence="2 3">
    <name type="scientific">Paenibacillus plantarum</name>
    <dbReference type="NCBI Taxonomy" id="2654975"/>
    <lineage>
        <taxon>Bacteria</taxon>
        <taxon>Bacillati</taxon>
        <taxon>Bacillota</taxon>
        <taxon>Bacilli</taxon>
        <taxon>Bacillales</taxon>
        <taxon>Paenibacillaceae</taxon>
        <taxon>Paenibacillus</taxon>
    </lineage>
</organism>
<proteinExistence type="predicted"/>
<dbReference type="InterPro" id="IPR036237">
    <property type="entry name" value="Xyl_isomerase-like_sf"/>
</dbReference>
<dbReference type="Pfam" id="PF01261">
    <property type="entry name" value="AP_endonuc_2"/>
    <property type="match status" value="1"/>
</dbReference>
<evidence type="ECO:0000313" key="3">
    <source>
        <dbReference type="Proteomes" id="UP000653578"/>
    </source>
</evidence>
<dbReference type="InterPro" id="IPR013022">
    <property type="entry name" value="Xyl_isomerase-like_TIM-brl"/>
</dbReference>
<dbReference type="EMBL" id="WHNY01000048">
    <property type="protein sequence ID" value="NOU65566.1"/>
    <property type="molecule type" value="Genomic_DNA"/>
</dbReference>
<keyword evidence="3" id="KW-1185">Reference proteome</keyword>
<dbReference type="RefSeq" id="WP_171631592.1">
    <property type="nucleotide sequence ID" value="NZ_WHNY01000048.1"/>
</dbReference>
<dbReference type="PANTHER" id="PTHR12110">
    <property type="entry name" value="HYDROXYPYRUVATE ISOMERASE"/>
    <property type="match status" value="1"/>
</dbReference>
<feature type="domain" description="Xylose isomerase-like TIM barrel" evidence="1">
    <location>
        <begin position="20"/>
        <end position="261"/>
    </location>
</feature>
<reference evidence="2 3" key="1">
    <citation type="submission" date="2019-10" db="EMBL/GenBank/DDBJ databases">
        <title>Description of Paenibacillus humi sp. nov.</title>
        <authorList>
            <person name="Carlier A."/>
            <person name="Qi S."/>
        </authorList>
    </citation>
    <scope>NUCLEOTIDE SEQUENCE [LARGE SCALE GENOMIC DNA]</scope>
    <source>
        <strain evidence="2 3">LMG 31461</strain>
    </source>
</reference>
<dbReference type="InterPro" id="IPR050312">
    <property type="entry name" value="IolE/XylAMocC-like"/>
</dbReference>
<protein>
    <submittedName>
        <fullName evidence="2">TIM barrel protein</fullName>
    </submittedName>
</protein>
<dbReference type="Gene3D" id="3.20.20.150">
    <property type="entry name" value="Divalent-metal-dependent TIM barrel enzymes"/>
    <property type="match status" value="1"/>
</dbReference>
<name>A0ABX1XBY5_9BACL</name>
<dbReference type="SUPFAM" id="SSF51658">
    <property type="entry name" value="Xylose isomerase-like"/>
    <property type="match status" value="1"/>
</dbReference>
<accession>A0ABX1XBY5</accession>
<dbReference type="Proteomes" id="UP000653578">
    <property type="component" value="Unassembled WGS sequence"/>
</dbReference>
<evidence type="ECO:0000313" key="2">
    <source>
        <dbReference type="EMBL" id="NOU65566.1"/>
    </source>
</evidence>